<dbReference type="Proteomes" id="UP000010809">
    <property type="component" value="Chromosome"/>
</dbReference>
<dbReference type="STRING" id="1255043.TVNIR_0734"/>
<name>L0DTT7_THIND</name>
<evidence type="ECO:0000313" key="1">
    <source>
        <dbReference type="EMBL" id="AGA32428.1"/>
    </source>
</evidence>
<dbReference type="AlphaFoldDB" id="L0DTT7"/>
<dbReference type="HOGENOM" id="CLU_064464_0_0_6"/>
<dbReference type="PATRIC" id="fig|1255043.3.peg.740"/>
<accession>L0DTT7</accession>
<gene>
    <name evidence="1" type="ordered locus">TVNIR_0734</name>
</gene>
<dbReference type="InterPro" id="IPR014942">
    <property type="entry name" value="AbiEii"/>
</dbReference>
<protein>
    <recommendedName>
        <fullName evidence="3">Nucleotidyl transferase AbiEii/AbiGii toxin family protein</fullName>
    </recommendedName>
</protein>
<keyword evidence="2" id="KW-1185">Reference proteome</keyword>
<dbReference type="Gene3D" id="3.10.450.620">
    <property type="entry name" value="JHP933, nucleotidyltransferase-like core domain"/>
    <property type="match status" value="1"/>
</dbReference>
<reference evidence="1" key="1">
    <citation type="submission" date="2015-12" db="EMBL/GenBank/DDBJ databases">
        <authorList>
            <person name="Tikhonova T.V."/>
            <person name="Pavlov A.R."/>
            <person name="Beletsky A.V."/>
            <person name="Mardanov A.V."/>
            <person name="Sorokin D.Y."/>
            <person name="Ravin N.V."/>
            <person name="Popov V.O."/>
        </authorList>
    </citation>
    <scope>NUCLEOTIDE SEQUENCE</scope>
    <source>
        <strain evidence="1">DSM 14787</strain>
    </source>
</reference>
<sequence length="298" mass="33807">MTDRVDFAALTARAMAQSGRGHMRPVIEKELLHYDILFGLDRDGLLDELTFQGGTALRLCYGSPRFSEALDFAGGRDFSRARVDGIRAALETYIGQRYGLEVIVREPAELVDDPGCRGIHVDTWQIAIVTAPTRPDVPRQRIKLEIANVEAYSRQPRSLRLNYDFLPDGYGDTLVLAESLDEIMADKLVSLVNNQRYVRHRDIWDLRWLKQQGAAVNPGWVASKIEDYRITDYRDRLDDLRARLPAIVRSAAFAQEMNRFLPVDVQQRTLAKPKFLDFLASEIDGLLTTVRSALQSGR</sequence>
<organism evidence="1 2">
    <name type="scientific">Thioalkalivibrio nitratireducens (strain DSM 14787 / UNIQEM 213 / ALEN2)</name>
    <dbReference type="NCBI Taxonomy" id="1255043"/>
    <lineage>
        <taxon>Bacteria</taxon>
        <taxon>Pseudomonadati</taxon>
        <taxon>Pseudomonadota</taxon>
        <taxon>Gammaproteobacteria</taxon>
        <taxon>Chromatiales</taxon>
        <taxon>Ectothiorhodospiraceae</taxon>
        <taxon>Thioalkalivibrio</taxon>
    </lineage>
</organism>
<dbReference type="KEGG" id="tni:TVNIR_0734"/>
<evidence type="ECO:0008006" key="3">
    <source>
        <dbReference type="Google" id="ProtNLM"/>
    </source>
</evidence>
<evidence type="ECO:0000313" key="2">
    <source>
        <dbReference type="Proteomes" id="UP000010809"/>
    </source>
</evidence>
<proteinExistence type="predicted"/>
<dbReference type="eggNOG" id="COG2253">
    <property type="taxonomic scope" value="Bacteria"/>
</dbReference>
<dbReference type="RefSeq" id="WP_015257577.1">
    <property type="nucleotide sequence ID" value="NC_019902.2"/>
</dbReference>
<dbReference type="Pfam" id="PF08843">
    <property type="entry name" value="AbiEii"/>
    <property type="match status" value="1"/>
</dbReference>
<dbReference type="OrthoDB" id="158131at2"/>
<dbReference type="EMBL" id="CP003989">
    <property type="protein sequence ID" value="AGA32428.1"/>
    <property type="molecule type" value="Genomic_DNA"/>
</dbReference>